<proteinExistence type="predicted"/>
<protein>
    <submittedName>
        <fullName evidence="1">Uncharacterized protein</fullName>
    </submittedName>
</protein>
<organism evidence="1 2">
    <name type="scientific">Pseudooctadecabacter jejudonensis</name>
    <dbReference type="NCBI Taxonomy" id="1391910"/>
    <lineage>
        <taxon>Bacteria</taxon>
        <taxon>Pseudomonadati</taxon>
        <taxon>Pseudomonadota</taxon>
        <taxon>Alphaproteobacteria</taxon>
        <taxon>Rhodobacterales</taxon>
        <taxon>Paracoccaceae</taxon>
        <taxon>Pseudooctadecabacter</taxon>
    </lineage>
</organism>
<dbReference type="EMBL" id="FWFT01000007">
    <property type="protein sequence ID" value="SLN62356.1"/>
    <property type="molecule type" value="Genomic_DNA"/>
</dbReference>
<dbReference type="Proteomes" id="UP000193623">
    <property type="component" value="Unassembled WGS sequence"/>
</dbReference>
<evidence type="ECO:0000313" key="1">
    <source>
        <dbReference type="EMBL" id="SLN62356.1"/>
    </source>
</evidence>
<keyword evidence="2" id="KW-1185">Reference proteome</keyword>
<gene>
    <name evidence="1" type="ORF">PSJ8397_03313</name>
</gene>
<name>A0A1Y5TEC3_9RHOB</name>
<evidence type="ECO:0000313" key="2">
    <source>
        <dbReference type="Proteomes" id="UP000193623"/>
    </source>
</evidence>
<accession>A0A1Y5TEC3</accession>
<sequence>MIESIPTKGRPPRIVLVTAMPAAVQELCNVNPAHLPRRSIKRLKVVGLDAECHADVDLLFLPSAYGQFEMESTSTIDDLSVQISGYDLAVDVCDFAALYRRGQTPVEDIKAYDGHPAEKEYLDFLRVLNLLTTSLDVSDGKIYRPRDITRLTYKWHPDADTVHSIYSYEQTDGAFKGAYADHWAELVETADDVHTVFNAAFSAEEYNKLTGAIAQLDEAQGETLIERVMVSNYSDDMLQRVDDVVGAGDTEFLRDLEDALQDRVNEYKLSDEMLDNVGEIAEPLINQIEDVIAQLNLSLVDGYNIAGSPELKSGDQVFKMDPAANLRDKFCKKFPYTFAFLDFWNRMEGNRDTYEMNRSINGWYMSNSSLPTLAKAVLKAQGGVKMTVWAVPLMATNSVGFFPDAAAHRKNIGTRIRGQLLAVSKAAYVREFA</sequence>
<dbReference type="AlphaFoldDB" id="A0A1Y5TEC3"/>
<reference evidence="1 2" key="1">
    <citation type="submission" date="2017-03" db="EMBL/GenBank/DDBJ databases">
        <authorList>
            <person name="Afonso C.L."/>
            <person name="Miller P.J."/>
            <person name="Scott M.A."/>
            <person name="Spackman E."/>
            <person name="Goraichik I."/>
            <person name="Dimitrov K.M."/>
            <person name="Suarez D.L."/>
            <person name="Swayne D.E."/>
        </authorList>
    </citation>
    <scope>NUCLEOTIDE SEQUENCE [LARGE SCALE GENOMIC DNA]</scope>
    <source>
        <strain evidence="1 2">CECT 8397</strain>
    </source>
</reference>